<dbReference type="RefSeq" id="XP_013880112.1">
    <property type="nucleotide sequence ID" value="XM_014024658.1"/>
</dbReference>
<dbReference type="InParanoid" id="A0A2I4CJE3"/>
<dbReference type="PANTHER" id="PTHR12207:SF3">
    <property type="entry name" value="PROSTAGLANDIN F2 RECEPTOR NEGATIVE REGULATOR"/>
    <property type="match status" value="1"/>
</dbReference>
<accession>A0A2I4CJE3</accession>
<dbReference type="PANTHER" id="PTHR12207">
    <property type="entry name" value="V-SET AND TRANSMEMBRANE DOMAIN-CONTAINING PROTEIN"/>
    <property type="match status" value="1"/>
</dbReference>
<dbReference type="InterPro" id="IPR003599">
    <property type="entry name" value="Ig_sub"/>
</dbReference>
<dbReference type="SUPFAM" id="SSF48726">
    <property type="entry name" value="Immunoglobulin"/>
    <property type="match status" value="1"/>
</dbReference>
<keyword evidence="3" id="KW-0393">Immunoglobulin domain</keyword>
<dbReference type="STRING" id="52670.A0A2I4CJE3"/>
<dbReference type="InterPro" id="IPR007110">
    <property type="entry name" value="Ig-like_dom"/>
</dbReference>
<feature type="transmembrane region" description="Helical" evidence="4">
    <location>
        <begin position="261"/>
        <end position="287"/>
    </location>
</feature>
<dbReference type="AlphaFoldDB" id="A0A2I4CJE3"/>
<dbReference type="Proteomes" id="UP000192220">
    <property type="component" value="Unplaced"/>
</dbReference>
<dbReference type="GO" id="GO:0016020">
    <property type="term" value="C:membrane"/>
    <property type="evidence" value="ECO:0007669"/>
    <property type="project" value="TreeGrafter"/>
</dbReference>
<evidence type="ECO:0000256" key="3">
    <source>
        <dbReference type="ARBA" id="ARBA00023319"/>
    </source>
</evidence>
<dbReference type="InterPro" id="IPR036179">
    <property type="entry name" value="Ig-like_dom_sf"/>
</dbReference>
<dbReference type="GeneID" id="106529286"/>
<dbReference type="SMART" id="SM00409">
    <property type="entry name" value="IG"/>
    <property type="match status" value="1"/>
</dbReference>
<keyword evidence="4" id="KW-1133">Transmembrane helix</keyword>
<keyword evidence="2" id="KW-1015">Disulfide bond</keyword>
<dbReference type="KEGG" id="alim:106529286"/>
<gene>
    <name evidence="7" type="primary">LOC106529286</name>
</gene>
<dbReference type="PROSITE" id="PS50835">
    <property type="entry name" value="IG_LIKE"/>
    <property type="match status" value="1"/>
</dbReference>
<proteinExistence type="predicted"/>
<evidence type="ECO:0000313" key="7">
    <source>
        <dbReference type="RefSeq" id="XP_013880112.1"/>
    </source>
</evidence>
<name>A0A2I4CJE3_AUSLI</name>
<dbReference type="Gene3D" id="2.60.40.10">
    <property type="entry name" value="Immunoglobulins"/>
    <property type="match status" value="2"/>
</dbReference>
<keyword evidence="4" id="KW-0472">Membrane</keyword>
<reference evidence="7" key="1">
    <citation type="submission" date="2025-08" db="UniProtKB">
        <authorList>
            <consortium name="RefSeq"/>
        </authorList>
    </citation>
    <scope>IDENTIFICATION</scope>
    <source>
        <strain evidence="7">Quisiro</strain>
    </source>
</reference>
<keyword evidence="1" id="KW-0732">Signal</keyword>
<evidence type="ECO:0000256" key="2">
    <source>
        <dbReference type="ARBA" id="ARBA00023157"/>
    </source>
</evidence>
<dbReference type="OrthoDB" id="9873136at2759"/>
<keyword evidence="7" id="KW-0675">Receptor</keyword>
<protein>
    <submittedName>
        <fullName evidence="7">Prostaglandin F2 receptor negative regulator</fullName>
    </submittedName>
</protein>
<evidence type="ECO:0000256" key="1">
    <source>
        <dbReference type="ARBA" id="ARBA00022729"/>
    </source>
</evidence>
<keyword evidence="4" id="KW-0812">Transmembrane</keyword>
<dbReference type="InterPro" id="IPR013783">
    <property type="entry name" value="Ig-like_fold"/>
</dbReference>
<keyword evidence="6" id="KW-1185">Reference proteome</keyword>
<evidence type="ECO:0000256" key="4">
    <source>
        <dbReference type="SAM" id="Phobius"/>
    </source>
</evidence>
<evidence type="ECO:0000313" key="6">
    <source>
        <dbReference type="Proteomes" id="UP000192220"/>
    </source>
</evidence>
<evidence type="ECO:0000259" key="5">
    <source>
        <dbReference type="PROSITE" id="PS50835"/>
    </source>
</evidence>
<feature type="domain" description="Ig-like" evidence="5">
    <location>
        <begin position="114"/>
        <end position="241"/>
    </location>
</feature>
<organism evidence="6 7">
    <name type="scientific">Austrofundulus limnaeus</name>
    <name type="common">Annual killifish</name>
    <dbReference type="NCBI Taxonomy" id="52670"/>
    <lineage>
        <taxon>Eukaryota</taxon>
        <taxon>Metazoa</taxon>
        <taxon>Chordata</taxon>
        <taxon>Craniata</taxon>
        <taxon>Vertebrata</taxon>
        <taxon>Euteleostomi</taxon>
        <taxon>Actinopterygii</taxon>
        <taxon>Neopterygii</taxon>
        <taxon>Teleostei</taxon>
        <taxon>Neoteleostei</taxon>
        <taxon>Acanthomorphata</taxon>
        <taxon>Ovalentaria</taxon>
        <taxon>Atherinomorphae</taxon>
        <taxon>Cyprinodontiformes</taxon>
        <taxon>Rivulidae</taxon>
        <taxon>Austrofundulus</taxon>
    </lineage>
</organism>
<dbReference type="InterPro" id="IPR051102">
    <property type="entry name" value="IgSF_V-set/TM_domain"/>
</dbReference>
<sequence>MSCTVTPVNLGGWLSYKVDINSQDSLQGSMKTVISLNSDNVVQQTDPSRRDSMVLTKTGPAEFRFRLAGVQLSDRGFYWCSITTGTKQQPEEEWTTVASSESNKIEINFQENGPSFSIDIRSDASSVYPWETAKIECLLSLRDSGSSPKTDDLTYEVRWYFTRLRGGPMNTEVASIDRFGIMRKMPRNSSSDISIERRDAHVYLLNLYGTQDSDSGEYHCVATPWYLSASTGAWTEAEALTSGKVFLSVKFAVWDSLKLPLLYGAAASLGVGLFSLLLGLVCAHCCCRNTAHTPRSRNKLINFEMD</sequence>